<evidence type="ECO:0000256" key="1">
    <source>
        <dbReference type="ARBA" id="ARBA00004273"/>
    </source>
</evidence>
<evidence type="ECO:0000256" key="4">
    <source>
        <dbReference type="ARBA" id="ARBA00023128"/>
    </source>
</evidence>
<keyword evidence="2" id="KW-0999">Mitochondrion inner membrane</keyword>
<comment type="caution">
    <text evidence="8">The sequence shown here is derived from an EMBL/GenBank/DDBJ whole genome shotgun (WGS) entry which is preliminary data.</text>
</comment>
<dbReference type="PIRSF" id="PIRSF000277">
    <property type="entry name" value="COX6A1"/>
    <property type="match status" value="1"/>
</dbReference>
<dbReference type="OrthoDB" id="5947505at2759"/>
<evidence type="ECO:0000256" key="2">
    <source>
        <dbReference type="ARBA" id="ARBA00022792"/>
    </source>
</evidence>
<gene>
    <name evidence="8" type="ORF">BCR43DRAFT_488688</name>
</gene>
<dbReference type="AlphaFoldDB" id="A0A1X2HJ46"/>
<evidence type="ECO:0000256" key="5">
    <source>
        <dbReference type="ARBA" id="ARBA00023136"/>
    </source>
</evidence>
<keyword evidence="3" id="KW-0809">Transit peptide</keyword>
<dbReference type="GO" id="GO:0030234">
    <property type="term" value="F:enzyme regulator activity"/>
    <property type="evidence" value="ECO:0007669"/>
    <property type="project" value="TreeGrafter"/>
</dbReference>
<keyword evidence="7" id="KW-1133">Transmembrane helix</keyword>
<dbReference type="GO" id="GO:0005743">
    <property type="term" value="C:mitochondrial inner membrane"/>
    <property type="evidence" value="ECO:0007669"/>
    <property type="project" value="UniProtKB-SubCell"/>
</dbReference>
<evidence type="ECO:0000256" key="6">
    <source>
        <dbReference type="RuleBase" id="RU004396"/>
    </source>
</evidence>
<keyword evidence="4" id="KW-0496">Mitochondrion</keyword>
<keyword evidence="5 7" id="KW-0472">Membrane</keyword>
<protein>
    <submittedName>
        <fullName evidence="8">Cytochrome c oxidase, subunit VIa</fullName>
    </submittedName>
</protein>
<comment type="subcellular location">
    <subcellularLocation>
        <location evidence="1">Mitochondrion inner membrane</location>
    </subcellularLocation>
</comment>
<evidence type="ECO:0000256" key="3">
    <source>
        <dbReference type="ARBA" id="ARBA00022946"/>
    </source>
</evidence>
<keyword evidence="9" id="KW-1185">Reference proteome</keyword>
<evidence type="ECO:0000313" key="9">
    <source>
        <dbReference type="Proteomes" id="UP000242180"/>
    </source>
</evidence>
<dbReference type="SUPFAM" id="SSF81411">
    <property type="entry name" value="Mitochondrial cytochrome c oxidase subunit VIa"/>
    <property type="match status" value="1"/>
</dbReference>
<feature type="transmembrane region" description="Helical" evidence="7">
    <location>
        <begin position="31"/>
        <end position="51"/>
    </location>
</feature>
<sequence length="97" mass="11548">MSESSFHSKFAEQRLGVKHHAGESAENWKKITLFVCIPALLGAGINAYNLYQHHQQHVKEHPHEFVNYEYMNWRVKDYFWGKNSLFFNPKVNHNMEE</sequence>
<accession>A0A1X2HJ46</accession>
<dbReference type="FunCoup" id="A0A1X2HJ46">
    <property type="interactions" value="103"/>
</dbReference>
<dbReference type="PANTHER" id="PTHR11504:SF0">
    <property type="entry name" value="CYTOCHROME C OXIDASE SUBUNIT"/>
    <property type="match status" value="1"/>
</dbReference>
<dbReference type="InterPro" id="IPR036418">
    <property type="entry name" value="Cyt_c_oxidase_su6a_sf"/>
</dbReference>
<dbReference type="InParanoid" id="A0A1X2HJ46"/>
<dbReference type="Gene3D" id="4.10.95.10">
    <property type="entry name" value="Cytochrome c oxidase, subunit VIa"/>
    <property type="match status" value="1"/>
</dbReference>
<dbReference type="OMA" id="KLPWMVD"/>
<keyword evidence="7" id="KW-0812">Transmembrane</keyword>
<reference evidence="8 9" key="1">
    <citation type="submission" date="2016-07" db="EMBL/GenBank/DDBJ databases">
        <title>Pervasive Adenine N6-methylation of Active Genes in Fungi.</title>
        <authorList>
            <consortium name="DOE Joint Genome Institute"/>
            <person name="Mondo S.J."/>
            <person name="Dannebaum R.O."/>
            <person name="Kuo R.C."/>
            <person name="Labutti K."/>
            <person name="Haridas S."/>
            <person name="Kuo A."/>
            <person name="Salamov A."/>
            <person name="Ahrendt S.R."/>
            <person name="Lipzen A."/>
            <person name="Sullivan W."/>
            <person name="Andreopoulos W.B."/>
            <person name="Clum A."/>
            <person name="Lindquist E."/>
            <person name="Daum C."/>
            <person name="Ramamoorthy G.K."/>
            <person name="Gryganskyi A."/>
            <person name="Culley D."/>
            <person name="Magnuson J.K."/>
            <person name="James T.Y."/>
            <person name="O'Malley M.A."/>
            <person name="Stajich J.E."/>
            <person name="Spatafora J.W."/>
            <person name="Visel A."/>
            <person name="Grigoriev I.V."/>
        </authorList>
    </citation>
    <scope>NUCLEOTIDE SEQUENCE [LARGE SCALE GENOMIC DNA]</scope>
    <source>
        <strain evidence="8 9">NRRL 2496</strain>
    </source>
</reference>
<organism evidence="8 9">
    <name type="scientific">Syncephalastrum racemosum</name>
    <name type="common">Filamentous fungus</name>
    <dbReference type="NCBI Taxonomy" id="13706"/>
    <lineage>
        <taxon>Eukaryota</taxon>
        <taxon>Fungi</taxon>
        <taxon>Fungi incertae sedis</taxon>
        <taxon>Mucoromycota</taxon>
        <taxon>Mucoromycotina</taxon>
        <taxon>Mucoromycetes</taxon>
        <taxon>Mucorales</taxon>
        <taxon>Syncephalastraceae</taxon>
        <taxon>Syncephalastrum</taxon>
    </lineage>
</organism>
<name>A0A1X2HJ46_SYNRA</name>
<dbReference type="InterPro" id="IPR001349">
    <property type="entry name" value="Cyt_c_oxidase_su6a"/>
</dbReference>
<proteinExistence type="inferred from homology"/>
<comment type="similarity">
    <text evidence="6">Belongs to the cytochrome c oxidase subunit 6A family.</text>
</comment>
<evidence type="ECO:0000256" key="7">
    <source>
        <dbReference type="SAM" id="Phobius"/>
    </source>
</evidence>
<dbReference type="Pfam" id="PF02046">
    <property type="entry name" value="COX6A"/>
    <property type="match status" value="1"/>
</dbReference>
<dbReference type="Proteomes" id="UP000242180">
    <property type="component" value="Unassembled WGS sequence"/>
</dbReference>
<dbReference type="GO" id="GO:0006123">
    <property type="term" value="P:mitochondrial electron transport, cytochrome c to oxygen"/>
    <property type="evidence" value="ECO:0007669"/>
    <property type="project" value="TreeGrafter"/>
</dbReference>
<dbReference type="STRING" id="13706.A0A1X2HJ46"/>
<dbReference type="PANTHER" id="PTHR11504">
    <property type="entry name" value="CYTOCHROME C OXIDASE POLYPEPTIDE VIA"/>
    <property type="match status" value="1"/>
</dbReference>
<dbReference type="EMBL" id="MCGN01000003">
    <property type="protein sequence ID" value="ORY99077.1"/>
    <property type="molecule type" value="Genomic_DNA"/>
</dbReference>
<evidence type="ECO:0000313" key="8">
    <source>
        <dbReference type="EMBL" id="ORY99077.1"/>
    </source>
</evidence>